<dbReference type="SUPFAM" id="SSF57184">
    <property type="entry name" value="Growth factor receptor domain"/>
    <property type="match status" value="1"/>
</dbReference>
<dbReference type="EMBL" id="HBEZ01056222">
    <property type="protein sequence ID" value="CAD8658685.1"/>
    <property type="molecule type" value="Transcribed_RNA"/>
</dbReference>
<dbReference type="PANTHER" id="PTHR24039:SF58">
    <property type="entry name" value="EGF-LIKE DOMAIN-CONTAINING PROTEIN"/>
    <property type="match status" value="1"/>
</dbReference>
<organism evidence="6">
    <name type="scientific">Cryptomonas curvata</name>
    <dbReference type="NCBI Taxonomy" id="233186"/>
    <lineage>
        <taxon>Eukaryota</taxon>
        <taxon>Cryptophyceae</taxon>
        <taxon>Cryptomonadales</taxon>
        <taxon>Cryptomonadaceae</taxon>
        <taxon>Cryptomonas</taxon>
    </lineage>
</organism>
<dbReference type="PROSITE" id="PS01186">
    <property type="entry name" value="EGF_2"/>
    <property type="match status" value="1"/>
</dbReference>
<dbReference type="InterPro" id="IPR009030">
    <property type="entry name" value="Growth_fac_rcpt_cys_sf"/>
</dbReference>
<keyword evidence="1" id="KW-0245">EGF-like domain</keyword>
<feature type="region of interest" description="Disordered" evidence="4">
    <location>
        <begin position="302"/>
        <end position="351"/>
    </location>
</feature>
<gene>
    <name evidence="6" type="ORF">CCUR1050_LOCUS30886</name>
</gene>
<keyword evidence="3" id="KW-0677">Repeat</keyword>
<evidence type="ECO:0000313" key="6">
    <source>
        <dbReference type="EMBL" id="CAD8658685.1"/>
    </source>
</evidence>
<dbReference type="PANTHER" id="PTHR24039">
    <property type="entry name" value="FIBRILLIN-RELATED"/>
    <property type="match status" value="1"/>
</dbReference>
<dbReference type="InterPro" id="IPR000742">
    <property type="entry name" value="EGF"/>
</dbReference>
<dbReference type="Gene3D" id="2.10.25.10">
    <property type="entry name" value="Laminin"/>
    <property type="match status" value="1"/>
</dbReference>
<evidence type="ECO:0000256" key="4">
    <source>
        <dbReference type="SAM" id="MobiDB-lite"/>
    </source>
</evidence>
<protein>
    <recommendedName>
        <fullName evidence="5">EGF-like domain-containing protein</fullName>
    </recommendedName>
</protein>
<reference evidence="6" key="1">
    <citation type="submission" date="2021-01" db="EMBL/GenBank/DDBJ databases">
        <authorList>
            <person name="Corre E."/>
            <person name="Pelletier E."/>
            <person name="Niang G."/>
            <person name="Scheremetjew M."/>
            <person name="Finn R."/>
            <person name="Kale V."/>
            <person name="Holt S."/>
            <person name="Cochrane G."/>
            <person name="Meng A."/>
            <person name="Brown T."/>
            <person name="Cohen L."/>
        </authorList>
    </citation>
    <scope>NUCLEOTIDE SEQUENCE</scope>
    <source>
        <strain evidence="6">CCAP979/52</strain>
    </source>
</reference>
<name>A0A7S0N314_9CRYP</name>
<evidence type="ECO:0000256" key="1">
    <source>
        <dbReference type="ARBA" id="ARBA00022536"/>
    </source>
</evidence>
<evidence type="ECO:0000259" key="5">
    <source>
        <dbReference type="PROSITE" id="PS01186"/>
    </source>
</evidence>
<evidence type="ECO:0000256" key="3">
    <source>
        <dbReference type="ARBA" id="ARBA00022737"/>
    </source>
</evidence>
<dbReference type="AlphaFoldDB" id="A0A7S0N314"/>
<proteinExistence type="predicted"/>
<sequence length="371" mass="39903">MSSCTCNAGYFGDGITCVECKSCSTFATPSNICSPGSASDTSTCSCNAGYYGDGFQCKRCMACSSHAVSKDCEAGSVFDSSSCTCNSGYAGDGYTCTACRTCSAYAVSDSKCSFGSSSDIVSCSCNSGYYGDGFTCVPCHACHQYATLVNTCQHGSTADSVSCTCNNGYFGDGLKCVECKHCHSKAHQQGFCSSGSTTDTVVCKCNVGFEGDGVKCSMSASHNQDIFLERRKTYFYWARQLEKLLPNFQAAKDAYVAATSDATHWMFESGGQHQTLHKNSVIGGLEKSRAVMAMYKRLRVKRDERSAYHGPRHAASGESRGRNHQPFSRIPRKDSVSTNTQHNKHRSSVRANSTWNIDASVFEPIRSDAGI</sequence>
<feature type="domain" description="EGF-like" evidence="5">
    <location>
        <begin position="4"/>
        <end position="17"/>
    </location>
</feature>
<dbReference type="SMART" id="SM00181">
    <property type="entry name" value="EGF"/>
    <property type="match status" value="5"/>
</dbReference>
<evidence type="ECO:0000256" key="2">
    <source>
        <dbReference type="ARBA" id="ARBA00022729"/>
    </source>
</evidence>
<keyword evidence="2" id="KW-0732">Signal</keyword>
<accession>A0A7S0N314</accession>